<evidence type="ECO:0000313" key="1">
    <source>
        <dbReference type="EMBL" id="OLP06086.1"/>
    </source>
</evidence>
<reference evidence="1 2" key="1">
    <citation type="submission" date="2017-01" db="EMBL/GenBank/DDBJ databases">
        <title>Genome sequence of Rhodoferax antarcticus ANT.BR, a psychrophilic purple nonsulfur bacterium from an Antarctic microbial mat.</title>
        <authorList>
            <person name="Baker J."/>
            <person name="Riester C."/>
            <person name="Skinner B."/>
            <person name="Newell A."/>
            <person name="Swingley W."/>
            <person name="Madigan M."/>
            <person name="Jung D."/>
            <person name="Asao M."/>
            <person name="Chen M."/>
            <person name="Loughlin P."/>
            <person name="Pan H."/>
            <person name="Lin S."/>
            <person name="Li N."/>
            <person name="Shaw J."/>
            <person name="Prado M."/>
            <person name="Sherman C."/>
            <person name="Li X."/>
            <person name="Tang J."/>
            <person name="Blankenship R."/>
            <person name="Zhao T."/>
            <person name="Touchman J."/>
            <person name="Sattley M."/>
        </authorList>
    </citation>
    <scope>NUCLEOTIDE SEQUENCE [LARGE SCALE GENOMIC DNA]</scope>
    <source>
        <strain evidence="1 2">ANT.BR</strain>
    </source>
</reference>
<sequence length="38" mass="4332">MQVANAQHGVKKSHGDAFSEKFLGVQPRCSLRRDWLPH</sequence>
<protein>
    <submittedName>
        <fullName evidence="1">Uncharacterized protein</fullName>
    </submittedName>
</protein>
<comment type="caution">
    <text evidence="1">The sequence shown here is derived from an EMBL/GenBank/DDBJ whole genome shotgun (WGS) entry which is preliminary data.</text>
</comment>
<accession>A0A1Q8YDG3</accession>
<organism evidence="1 2">
    <name type="scientific">Rhodoferax antarcticus ANT.BR</name>
    <dbReference type="NCBI Taxonomy" id="1111071"/>
    <lineage>
        <taxon>Bacteria</taxon>
        <taxon>Pseudomonadati</taxon>
        <taxon>Pseudomonadota</taxon>
        <taxon>Betaproteobacteria</taxon>
        <taxon>Burkholderiales</taxon>
        <taxon>Comamonadaceae</taxon>
        <taxon>Rhodoferax</taxon>
    </lineage>
</organism>
<dbReference type="EMBL" id="MSYM01000013">
    <property type="protein sequence ID" value="OLP06086.1"/>
    <property type="molecule type" value="Genomic_DNA"/>
</dbReference>
<dbReference type="Proteomes" id="UP000185911">
    <property type="component" value="Unassembled WGS sequence"/>
</dbReference>
<proteinExistence type="predicted"/>
<dbReference type="AlphaFoldDB" id="A0A1Q8YDG3"/>
<gene>
    <name evidence="1" type="ORF">BLL52_2316</name>
</gene>
<keyword evidence="2" id="KW-1185">Reference proteome</keyword>
<name>A0A1Q8YDG3_9BURK</name>
<evidence type="ECO:0000313" key="2">
    <source>
        <dbReference type="Proteomes" id="UP000185911"/>
    </source>
</evidence>